<evidence type="ECO:0000259" key="4">
    <source>
        <dbReference type="PROSITE" id="PS50835"/>
    </source>
</evidence>
<sequence length="311" mass="35381">MKRSPVMYKNEAFLHVIFMASALGILSVQGNSPCFRPLVQRGTNFTTSPGKLLILKCPVNQCGENLNVSWIKENGTQSSQIRDGLRESRPWDKEKNLTIFSLHFDPVLDDDGGSYQCIVNFPKKSLFSSHHINVCVTSEYQLQSPDIYVTNSTEAPLEQRPENVTRPWLLYMLPSMGLLCIFILTCLSLFFWQRKKRAKQKKHPDTLGRGTNQVTPRQPFDFNQADEGTIHNSTLPRPLPLSSETIIYYNDVWPKVQVGPKVIYSNQGSEENQPGIVYASLNHSANGMNFLRRAEHMKEQPTEYASICVRN</sequence>
<dbReference type="InterPro" id="IPR007110">
    <property type="entry name" value="Ig-like_dom"/>
</dbReference>
<dbReference type="InterPro" id="IPR036179">
    <property type="entry name" value="Ig-like_dom_sf"/>
</dbReference>
<evidence type="ECO:0000313" key="5">
    <source>
        <dbReference type="Ensembl" id="ENSVURP00010018480.1"/>
    </source>
</evidence>
<dbReference type="OMA" id="NVTWCKF"/>
<dbReference type="PANTHER" id="PTHR37996:SF1">
    <property type="entry name" value="B- AND T-LYMPHOCYTE ATTENUATOR"/>
    <property type="match status" value="1"/>
</dbReference>
<dbReference type="Gene3D" id="2.60.40.10">
    <property type="entry name" value="Immunoglobulins"/>
    <property type="match status" value="1"/>
</dbReference>
<evidence type="ECO:0000313" key="6">
    <source>
        <dbReference type="Proteomes" id="UP000314987"/>
    </source>
</evidence>
<dbReference type="STRING" id="29139.ENSVURP00010018480"/>
<dbReference type="Proteomes" id="UP000314987">
    <property type="component" value="Unassembled WGS sequence"/>
</dbReference>
<keyword evidence="2" id="KW-1133">Transmembrane helix</keyword>
<gene>
    <name evidence="5" type="primary">BTLA</name>
</gene>
<reference evidence="5" key="2">
    <citation type="submission" date="2025-08" db="UniProtKB">
        <authorList>
            <consortium name="Ensembl"/>
        </authorList>
    </citation>
    <scope>IDENTIFICATION</scope>
</reference>
<dbReference type="SUPFAM" id="SSF48726">
    <property type="entry name" value="Immunoglobulin"/>
    <property type="match status" value="1"/>
</dbReference>
<dbReference type="InterPro" id="IPR003599">
    <property type="entry name" value="Ig_sub"/>
</dbReference>
<keyword evidence="3" id="KW-0732">Signal</keyword>
<dbReference type="Ensembl" id="ENSVURT00010021007.1">
    <property type="protein sequence ID" value="ENSVURP00010018480.1"/>
    <property type="gene ID" value="ENSVURG00010014085.1"/>
</dbReference>
<proteinExistence type="predicted"/>
<keyword evidence="1" id="KW-0393">Immunoglobulin domain</keyword>
<dbReference type="AlphaFoldDB" id="A0A4X2L9U1"/>
<name>A0A4X2L9U1_VOMUR</name>
<dbReference type="InterPro" id="IPR013151">
    <property type="entry name" value="Immunoglobulin_dom"/>
</dbReference>
<dbReference type="GO" id="GO:0038023">
    <property type="term" value="F:signaling receptor activity"/>
    <property type="evidence" value="ECO:0007669"/>
    <property type="project" value="InterPro"/>
</dbReference>
<dbReference type="Pfam" id="PF00047">
    <property type="entry name" value="ig"/>
    <property type="match status" value="1"/>
</dbReference>
<reference evidence="6" key="1">
    <citation type="submission" date="2018-12" db="EMBL/GenBank/DDBJ databases">
        <authorList>
            <person name="Yazar S."/>
        </authorList>
    </citation>
    <scope>NUCLEOTIDE SEQUENCE [LARGE SCALE GENOMIC DNA]</scope>
</reference>
<keyword evidence="2" id="KW-0472">Membrane</keyword>
<accession>A0A4X2L9U1</accession>
<dbReference type="PROSITE" id="PS50835">
    <property type="entry name" value="IG_LIKE"/>
    <property type="match status" value="1"/>
</dbReference>
<reference evidence="5" key="3">
    <citation type="submission" date="2025-09" db="UniProtKB">
        <authorList>
            <consortium name="Ensembl"/>
        </authorList>
    </citation>
    <scope>IDENTIFICATION</scope>
</reference>
<feature type="chain" id="PRO_5021227262" description="Ig-like domain-containing protein" evidence="3">
    <location>
        <begin position="31"/>
        <end position="311"/>
    </location>
</feature>
<dbReference type="PANTHER" id="PTHR37996">
    <property type="entry name" value="B- AND T-LYMPHOCYTE ATTENUATOR"/>
    <property type="match status" value="1"/>
</dbReference>
<keyword evidence="6" id="KW-1185">Reference proteome</keyword>
<feature type="signal peptide" evidence="3">
    <location>
        <begin position="1"/>
        <end position="30"/>
    </location>
</feature>
<dbReference type="InterPro" id="IPR039257">
    <property type="entry name" value="BTLA"/>
</dbReference>
<dbReference type="GeneTree" id="ENSGT00390000017390"/>
<feature type="transmembrane region" description="Helical" evidence="2">
    <location>
        <begin position="168"/>
        <end position="192"/>
    </location>
</feature>
<dbReference type="CTD" id="151888"/>
<dbReference type="RefSeq" id="XP_027723175.1">
    <property type="nucleotide sequence ID" value="XM_027867374.1"/>
</dbReference>
<organism evidence="5 6">
    <name type="scientific">Vombatus ursinus</name>
    <name type="common">Common wombat</name>
    <dbReference type="NCBI Taxonomy" id="29139"/>
    <lineage>
        <taxon>Eukaryota</taxon>
        <taxon>Metazoa</taxon>
        <taxon>Chordata</taxon>
        <taxon>Craniata</taxon>
        <taxon>Vertebrata</taxon>
        <taxon>Euteleostomi</taxon>
        <taxon>Mammalia</taxon>
        <taxon>Metatheria</taxon>
        <taxon>Diprotodontia</taxon>
        <taxon>Vombatidae</taxon>
        <taxon>Vombatus</taxon>
    </lineage>
</organism>
<dbReference type="GO" id="GO:0002768">
    <property type="term" value="P:immune response-regulating cell surface receptor signaling pathway"/>
    <property type="evidence" value="ECO:0007669"/>
    <property type="project" value="InterPro"/>
</dbReference>
<dbReference type="InterPro" id="IPR013783">
    <property type="entry name" value="Ig-like_fold"/>
</dbReference>
<dbReference type="GeneID" id="114046835"/>
<dbReference type="GO" id="GO:0005886">
    <property type="term" value="C:plasma membrane"/>
    <property type="evidence" value="ECO:0007669"/>
    <property type="project" value="InterPro"/>
</dbReference>
<protein>
    <recommendedName>
        <fullName evidence="4">Ig-like domain-containing protein</fullName>
    </recommendedName>
</protein>
<feature type="domain" description="Ig-like" evidence="4">
    <location>
        <begin position="33"/>
        <end position="133"/>
    </location>
</feature>
<evidence type="ECO:0000256" key="1">
    <source>
        <dbReference type="ARBA" id="ARBA00023319"/>
    </source>
</evidence>
<evidence type="ECO:0000256" key="3">
    <source>
        <dbReference type="SAM" id="SignalP"/>
    </source>
</evidence>
<keyword evidence="2" id="KW-0812">Transmembrane</keyword>
<dbReference type="SMART" id="SM00409">
    <property type="entry name" value="IG"/>
    <property type="match status" value="1"/>
</dbReference>
<evidence type="ECO:0000256" key="2">
    <source>
        <dbReference type="SAM" id="Phobius"/>
    </source>
</evidence>
<dbReference type="OrthoDB" id="9947981at2759"/>